<dbReference type="InterPro" id="IPR036086">
    <property type="entry name" value="ParB/Sulfiredoxin_sf"/>
</dbReference>
<organism evidence="1 2">
    <name type="scientific">Streptococcus lingualis</name>
    <dbReference type="NCBI Taxonomy" id="3098076"/>
    <lineage>
        <taxon>Bacteria</taxon>
        <taxon>Bacillati</taxon>
        <taxon>Bacillota</taxon>
        <taxon>Bacilli</taxon>
        <taxon>Lactobacillales</taxon>
        <taxon>Streptococcaceae</taxon>
        <taxon>Streptococcus</taxon>
    </lineage>
</organism>
<reference evidence="1 2" key="1">
    <citation type="submission" date="2023-11" db="EMBL/GenBank/DDBJ databases">
        <title>Description of Streptococcus dentalis sp. nov., Streptococcus gingivalis sp. nov., Streptococcus lingualis sp. nov. isolated from human oral cavity.</title>
        <authorList>
            <person name="Choi Y.S."/>
            <person name="Goo B.J."/>
            <person name="Bae J.W."/>
        </authorList>
    </citation>
    <scope>NUCLEOTIDE SEQUENCE [LARGE SCALE GENOMIC DNA]</scope>
    <source>
        <strain evidence="1 2">S5</strain>
    </source>
</reference>
<proteinExistence type="predicted"/>
<sequence length="140" mass="16105">MKVKLTDLHPTQLYLSEKKLHDIQMLDQSAEIINMDPISILTFGNRFLITDGHHRAYQALLAGQDTISAEFDRDGGDDLYALYAQACEERKIDSVLDLKNRILPQDEYEAKWYNWCDGFNQAATLLLLKRKADETDKANK</sequence>
<evidence type="ECO:0000313" key="2">
    <source>
        <dbReference type="Proteomes" id="UP001327056"/>
    </source>
</evidence>
<evidence type="ECO:0000313" key="1">
    <source>
        <dbReference type="EMBL" id="WPS47683.1"/>
    </source>
</evidence>
<name>A0ABZ0SWZ2_9STRE</name>
<dbReference type="EMBL" id="CP139419">
    <property type="protein sequence ID" value="WPS47683.1"/>
    <property type="molecule type" value="Genomic_DNA"/>
</dbReference>
<accession>A0ABZ0SWZ2</accession>
<protein>
    <submittedName>
        <fullName evidence="1">Chromosome partitioning protein ParB</fullName>
    </submittedName>
</protein>
<dbReference type="RefSeq" id="WP_031574524.1">
    <property type="nucleotide sequence ID" value="NZ_CP139419.1"/>
</dbReference>
<keyword evidence="2" id="KW-1185">Reference proteome</keyword>
<dbReference type="Gene3D" id="3.90.1530.10">
    <property type="entry name" value="Conserved hypothetical protein from pyrococcus furiosus pfu- 392566-001, ParB domain"/>
    <property type="match status" value="1"/>
</dbReference>
<dbReference type="Proteomes" id="UP001327056">
    <property type="component" value="Chromosome"/>
</dbReference>
<gene>
    <name evidence="1" type="ORF">SM123_04150</name>
</gene>
<dbReference type="SUPFAM" id="SSF110849">
    <property type="entry name" value="ParB/Sulfiredoxin"/>
    <property type="match status" value="1"/>
</dbReference>